<sequence>DGTLYAYGKGLSYTLYSSVDEGYSWSAMGKVQDAIVALATAPDDANVVYYATSSHVYESTDGGKSFLPLPLNPGGAGSNNIEITSLDVAKDFAEPTTNIIAVGTRDKDKDEFGGVYLLNAAHLFAWTDTELGNYDVYAVAFSPNYPDDGQLVAVVTDEVDTMVTSKIADEEWGATIGDARLDKDNSAIPTSVAVDTSATIAFPNDYNCDVLIGAYVQFVAIDAGDENGDVYMIYGAQAPGSSLAIDLDIGWAEYIENVDVTKLAASGKAD</sequence>
<proteinExistence type="predicted"/>
<comment type="caution">
    <text evidence="1">The sequence shown here is derived from an EMBL/GenBank/DDBJ whole genome shotgun (WGS) entry which is preliminary data.</text>
</comment>
<name>X1CFF1_9ZZZZ</name>
<dbReference type="InterPro" id="IPR015943">
    <property type="entry name" value="WD40/YVTN_repeat-like_dom_sf"/>
</dbReference>
<evidence type="ECO:0008006" key="2">
    <source>
        <dbReference type="Google" id="ProtNLM"/>
    </source>
</evidence>
<dbReference type="Gene3D" id="2.130.10.10">
    <property type="entry name" value="YVTN repeat-like/Quinoprotein amine dehydrogenase"/>
    <property type="match status" value="1"/>
</dbReference>
<dbReference type="EMBL" id="BART01028925">
    <property type="protein sequence ID" value="GAG94968.1"/>
    <property type="molecule type" value="Genomic_DNA"/>
</dbReference>
<gene>
    <name evidence="1" type="ORF">S01H4_50882</name>
</gene>
<feature type="non-terminal residue" evidence="1">
    <location>
        <position position="270"/>
    </location>
</feature>
<evidence type="ECO:0000313" key="1">
    <source>
        <dbReference type="EMBL" id="GAG94968.1"/>
    </source>
</evidence>
<accession>X1CFF1</accession>
<protein>
    <recommendedName>
        <fullName evidence="2">Sortilin N-terminal domain-containing protein</fullName>
    </recommendedName>
</protein>
<reference evidence="1" key="1">
    <citation type="journal article" date="2014" name="Front. Microbiol.">
        <title>High frequency of phylogenetically diverse reductive dehalogenase-homologous genes in deep subseafloor sedimentary metagenomes.</title>
        <authorList>
            <person name="Kawai M."/>
            <person name="Futagami T."/>
            <person name="Toyoda A."/>
            <person name="Takaki Y."/>
            <person name="Nishi S."/>
            <person name="Hori S."/>
            <person name="Arai W."/>
            <person name="Tsubouchi T."/>
            <person name="Morono Y."/>
            <person name="Uchiyama I."/>
            <person name="Ito T."/>
            <person name="Fujiyama A."/>
            <person name="Inagaki F."/>
            <person name="Takami H."/>
        </authorList>
    </citation>
    <scope>NUCLEOTIDE SEQUENCE</scope>
    <source>
        <strain evidence="1">Expedition CK06-06</strain>
    </source>
</reference>
<dbReference type="AlphaFoldDB" id="X1CFF1"/>
<dbReference type="SUPFAM" id="SSF110296">
    <property type="entry name" value="Oligoxyloglucan reducing end-specific cellobiohydrolase"/>
    <property type="match status" value="1"/>
</dbReference>
<organism evidence="1">
    <name type="scientific">marine sediment metagenome</name>
    <dbReference type="NCBI Taxonomy" id="412755"/>
    <lineage>
        <taxon>unclassified sequences</taxon>
        <taxon>metagenomes</taxon>
        <taxon>ecological metagenomes</taxon>
    </lineage>
</organism>
<feature type="non-terminal residue" evidence="1">
    <location>
        <position position="1"/>
    </location>
</feature>